<sequence length="391" mass="40589">MDDVVIVAAQRTAVGKFGGSLSKIAASDLGAQVIKALLAKTGIKPESISEVILGQVLTAGVGQNPARQAVIRSGLPDMVPAFVVGKVCGSGLKAVQLAAQAIKCGDAQIVIAGGQENMSASPHVLNNSRDGFRMGDAKLTDTMIVDGLWDVYNQYHMGITAENVAKKYDISRKEQDEFAAASQNKAEAAQKAGKFKDEIVPIEIKNKKETVVFDTDEFVKPGVTAEALGALRPAFDKEGTVTAGNASGINDGAAAVVLMSAKLAAELGLPVLAKIKSYSSAGLDPSIMGMGPVPASQLTLKKAGWTPQDLDLMEINEAFAAQAIAVNKQMGWDTSKINVNGGAIAIGHPIGASGCRVLVTLLHEMVRRDAKRGLASLCIGGGMGVALAVER</sequence>
<proteinExistence type="inferred from homology"/>
<gene>
    <name evidence="7" type="ORF">F506_20580</name>
</gene>
<dbReference type="EC" id="2.3.1.9" evidence="7"/>
<dbReference type="Pfam" id="PF00108">
    <property type="entry name" value="Thiolase_N"/>
    <property type="match status" value="1"/>
</dbReference>
<dbReference type="Gene3D" id="3.40.47.10">
    <property type="match status" value="2"/>
</dbReference>
<accession>A0ABM5V4Y4</accession>
<evidence type="ECO:0000313" key="8">
    <source>
        <dbReference type="Proteomes" id="UP000063429"/>
    </source>
</evidence>
<dbReference type="Proteomes" id="UP000063429">
    <property type="component" value="Chromosome"/>
</dbReference>
<organism evidence="7 8">
    <name type="scientific">Herbaspirillum hiltneri N3</name>
    <dbReference type="NCBI Taxonomy" id="1262470"/>
    <lineage>
        <taxon>Bacteria</taxon>
        <taxon>Pseudomonadati</taxon>
        <taxon>Pseudomonadota</taxon>
        <taxon>Betaproteobacteria</taxon>
        <taxon>Burkholderiales</taxon>
        <taxon>Oxalobacteraceae</taxon>
        <taxon>Herbaspirillum</taxon>
    </lineage>
</organism>
<dbReference type="PROSITE" id="PS00737">
    <property type="entry name" value="THIOLASE_2"/>
    <property type="match status" value="1"/>
</dbReference>
<keyword evidence="2 4" id="KW-0808">Transferase</keyword>
<reference evidence="8" key="1">
    <citation type="journal article" date="2015" name="Genome Announc.">
        <title>Complete Genome Sequence of Herbaspirillum hiltneri N3 (DSM 17495), Isolated from Surface-Sterilized Wheat Roots.</title>
        <authorList>
            <person name="Guizelini D."/>
            <person name="Saizaki P.M."/>
            <person name="Coimbra N.A."/>
            <person name="Weiss V.A."/>
            <person name="Faoro H."/>
            <person name="Sfeir M.Z."/>
            <person name="Baura V.A."/>
            <person name="Monteiro R.A."/>
            <person name="Chubatsu L.S."/>
            <person name="Souza E.M."/>
            <person name="Cruz L.M."/>
            <person name="Pedrosa F.O."/>
            <person name="Raittz R.T."/>
            <person name="Marchaukoski J.N."/>
            <person name="Steffens M.B."/>
        </authorList>
    </citation>
    <scope>NUCLEOTIDE SEQUENCE [LARGE SCALE GENOMIC DNA]</scope>
    <source>
        <strain evidence="8">N3</strain>
    </source>
</reference>
<evidence type="ECO:0000313" key="7">
    <source>
        <dbReference type="EMBL" id="AKZ64730.1"/>
    </source>
</evidence>
<comment type="similarity">
    <text evidence="1 4">Belongs to the thiolase-like superfamily. Thiolase family.</text>
</comment>
<dbReference type="PIRSF" id="PIRSF000429">
    <property type="entry name" value="Ac-CoA_Ac_transf"/>
    <property type="match status" value="1"/>
</dbReference>
<evidence type="ECO:0000256" key="1">
    <source>
        <dbReference type="ARBA" id="ARBA00010982"/>
    </source>
</evidence>
<dbReference type="CDD" id="cd00751">
    <property type="entry name" value="thiolase"/>
    <property type="match status" value="1"/>
</dbReference>
<dbReference type="PANTHER" id="PTHR18919:SF107">
    <property type="entry name" value="ACETYL-COA ACETYLTRANSFERASE, CYTOSOLIC"/>
    <property type="match status" value="1"/>
</dbReference>
<evidence type="ECO:0000256" key="3">
    <source>
        <dbReference type="ARBA" id="ARBA00023315"/>
    </source>
</evidence>
<dbReference type="SUPFAM" id="SSF53901">
    <property type="entry name" value="Thiolase-like"/>
    <property type="match status" value="2"/>
</dbReference>
<dbReference type="EMBL" id="CP011409">
    <property type="protein sequence ID" value="AKZ64730.1"/>
    <property type="molecule type" value="Genomic_DNA"/>
</dbReference>
<evidence type="ECO:0000259" key="5">
    <source>
        <dbReference type="Pfam" id="PF00108"/>
    </source>
</evidence>
<dbReference type="InterPro" id="IPR020613">
    <property type="entry name" value="Thiolase_CS"/>
</dbReference>
<evidence type="ECO:0000259" key="6">
    <source>
        <dbReference type="Pfam" id="PF02803"/>
    </source>
</evidence>
<feature type="domain" description="Thiolase C-terminal" evidence="6">
    <location>
        <begin position="270"/>
        <end position="391"/>
    </location>
</feature>
<dbReference type="InterPro" id="IPR016039">
    <property type="entry name" value="Thiolase-like"/>
</dbReference>
<dbReference type="PROSITE" id="PS00099">
    <property type="entry name" value="THIOLASE_3"/>
    <property type="match status" value="1"/>
</dbReference>
<dbReference type="GO" id="GO:0003985">
    <property type="term" value="F:acetyl-CoA C-acetyltransferase activity"/>
    <property type="evidence" value="ECO:0007669"/>
    <property type="project" value="UniProtKB-EC"/>
</dbReference>
<evidence type="ECO:0000256" key="4">
    <source>
        <dbReference type="RuleBase" id="RU003557"/>
    </source>
</evidence>
<evidence type="ECO:0000256" key="2">
    <source>
        <dbReference type="ARBA" id="ARBA00022679"/>
    </source>
</evidence>
<dbReference type="RefSeq" id="WP_053200537.1">
    <property type="nucleotide sequence ID" value="NZ_CP011409.1"/>
</dbReference>
<keyword evidence="8" id="KW-1185">Reference proteome</keyword>
<dbReference type="NCBIfam" id="TIGR01930">
    <property type="entry name" value="AcCoA-C-Actrans"/>
    <property type="match status" value="1"/>
</dbReference>
<feature type="domain" description="Thiolase N-terminal" evidence="5">
    <location>
        <begin position="4"/>
        <end position="261"/>
    </location>
</feature>
<dbReference type="InterPro" id="IPR020616">
    <property type="entry name" value="Thiolase_N"/>
</dbReference>
<dbReference type="InterPro" id="IPR002155">
    <property type="entry name" value="Thiolase"/>
</dbReference>
<dbReference type="InterPro" id="IPR020617">
    <property type="entry name" value="Thiolase_C"/>
</dbReference>
<name>A0ABM5V4Y4_9BURK</name>
<dbReference type="PANTHER" id="PTHR18919">
    <property type="entry name" value="ACETYL-COA C-ACYLTRANSFERASE"/>
    <property type="match status" value="1"/>
</dbReference>
<protein>
    <submittedName>
        <fullName evidence="7">Acetyl-CoA acetyltransferase</fullName>
        <ecNumber evidence="7">2.3.1.9</ecNumber>
    </submittedName>
</protein>
<dbReference type="Pfam" id="PF02803">
    <property type="entry name" value="Thiolase_C"/>
    <property type="match status" value="1"/>
</dbReference>
<dbReference type="InterPro" id="IPR020610">
    <property type="entry name" value="Thiolase_AS"/>
</dbReference>
<keyword evidence="3 4" id="KW-0012">Acyltransferase</keyword>